<evidence type="ECO:0000256" key="7">
    <source>
        <dbReference type="ARBA" id="ARBA00023125"/>
    </source>
</evidence>
<dbReference type="InterPro" id="IPR001650">
    <property type="entry name" value="Helicase_C-like"/>
</dbReference>
<reference evidence="13 14" key="1">
    <citation type="submission" date="2017-06" db="EMBL/GenBank/DDBJ databases">
        <title>Ant-infecting Ophiocordyceps genomes reveal a high diversity of potential behavioral manipulation genes and a possible major role for enterotoxins.</title>
        <authorList>
            <person name="De Bekker C."/>
            <person name="Evans H.C."/>
            <person name="Brachmann A."/>
            <person name="Hughes D.P."/>
        </authorList>
    </citation>
    <scope>NUCLEOTIDE SEQUENCE [LARGE SCALE GENOMIC DNA]</scope>
    <source>
        <strain evidence="13 14">Map64</strain>
    </source>
</reference>
<feature type="compositionally biased region" description="Basic and acidic residues" evidence="10">
    <location>
        <begin position="1983"/>
        <end position="1997"/>
    </location>
</feature>
<feature type="region of interest" description="Disordered" evidence="10">
    <location>
        <begin position="1959"/>
        <end position="2029"/>
    </location>
</feature>
<evidence type="ECO:0000313" key="14">
    <source>
        <dbReference type="Proteomes" id="UP000226192"/>
    </source>
</evidence>
<feature type="coiled-coil region" evidence="9">
    <location>
        <begin position="891"/>
        <end position="921"/>
    </location>
</feature>
<dbReference type="Pfam" id="PF00176">
    <property type="entry name" value="SNF2-rel_dom"/>
    <property type="match status" value="1"/>
</dbReference>
<feature type="compositionally biased region" description="Acidic residues" evidence="10">
    <location>
        <begin position="864"/>
        <end position="873"/>
    </location>
</feature>
<name>A0A2C5YGV2_9HYPO</name>
<evidence type="ECO:0000256" key="2">
    <source>
        <dbReference type="ARBA" id="ARBA00007025"/>
    </source>
</evidence>
<dbReference type="GO" id="GO:0005524">
    <property type="term" value="F:ATP binding"/>
    <property type="evidence" value="ECO:0007669"/>
    <property type="project" value="UniProtKB-KW"/>
</dbReference>
<feature type="region of interest" description="Disordered" evidence="10">
    <location>
        <begin position="701"/>
        <end position="720"/>
    </location>
</feature>
<comment type="subcellular location">
    <subcellularLocation>
        <location evidence="1">Nucleus</location>
    </subcellularLocation>
</comment>
<dbReference type="PROSITE" id="PS51192">
    <property type="entry name" value="HELICASE_ATP_BIND_1"/>
    <property type="match status" value="1"/>
</dbReference>
<dbReference type="STRING" id="1399860.A0A2C5YGV2"/>
<feature type="domain" description="Helicase C-terminal" evidence="12">
    <location>
        <begin position="1325"/>
        <end position="1489"/>
    </location>
</feature>
<dbReference type="InterPro" id="IPR000330">
    <property type="entry name" value="SNF2_N"/>
</dbReference>
<dbReference type="InterPro" id="IPR014001">
    <property type="entry name" value="Helicase_ATP-bd"/>
</dbReference>
<dbReference type="PANTHER" id="PTHR45797:SF1">
    <property type="entry name" value="HELICASE ARIP4"/>
    <property type="match status" value="1"/>
</dbReference>
<evidence type="ECO:0000256" key="8">
    <source>
        <dbReference type="ARBA" id="ARBA00023242"/>
    </source>
</evidence>
<feature type="region of interest" description="Disordered" evidence="10">
    <location>
        <begin position="1806"/>
        <end position="1835"/>
    </location>
</feature>
<dbReference type="Gene3D" id="3.40.50.300">
    <property type="entry name" value="P-loop containing nucleotide triphosphate hydrolases"/>
    <property type="match status" value="1"/>
</dbReference>
<accession>A0A2C5YGV2</accession>
<proteinExistence type="inferred from homology"/>
<evidence type="ECO:0000256" key="5">
    <source>
        <dbReference type="ARBA" id="ARBA00022806"/>
    </source>
</evidence>
<evidence type="ECO:0000256" key="4">
    <source>
        <dbReference type="ARBA" id="ARBA00022801"/>
    </source>
</evidence>
<dbReference type="Pfam" id="PF24580">
    <property type="entry name" value="DUF7607"/>
    <property type="match status" value="1"/>
</dbReference>
<dbReference type="GO" id="GO:0003677">
    <property type="term" value="F:DNA binding"/>
    <property type="evidence" value="ECO:0007669"/>
    <property type="project" value="UniProtKB-KW"/>
</dbReference>
<sequence length="2029" mass="227652">MGGSGCQDPFEWDVGAVADALCSLERPCAQDLIAFRAKLHEHEVDGFTLLTFEYVCSRPELFETLGIRLGCYKAALGYAILQLRAKSPQFRRWKIAALSELDESNGPLVDAPPTDMVNGLGQRMPPGPESVGEQHPLPRNKRKHEAMETGSKTPGAQDQDALQNKRRQRDTEMGQHRFDTPTPSAPAMSPVPTVQTSRHNAPAEAGGSVLSPQTNQNTEKGLKRKRVAPLQLSDSVGHLSSFESDFEVPALRLEANTPRRSLSDQDGTFPWEKPMPYSYLGAGILSTSAVRSPHGALNTQVCERAVGDGNFYIKFPSISPPGLRIVINRVMQRHLIKNSNREDLLRQGLVPTRTNTPDEDESIDIFDLPDEWDEETLRAIEQDRMEEQEEMEGCVPKERVQALLQEATDAFKTTWEETKLPKHQRKAYKMWTSAQRQGTRSHQILTARFRAKECDRRLKNQQSEILGQRWEREAEVTCQAMIMEQNLSDKLYHQWLAEMLESRTEPLGPASLPKPKERPTVRRPVLKDTEVLSSSDDDDFIVDDEPEEPVQDDGPLHMDHNMEEDVGGHVHPVEDGGVASRVEMMDPRDETPEWPDSHSIVDLTGLDSSPEPSPRRGRDSLVIDLTTPNRSRDGRPPPLETRLNTPDFEQAPLQEPQDEPQGVPQEMPNQVAQKEEISQEVPQEVLNKIIQQVSQEILQDTPQEVSGEAPGDPPKKAPSSLWDVAEIGRYSPKHWAKAKDGPRLVISLLWRMGHIRRAPIFDSARESSADELFLTTIESHLADPVTDNYALAVDMIWIFLAYIKAQNCARERILNISSKRAKLLRRSGEQWQEFYDFLNDIAVEFPLDSQIFRSDSLGELDDFDDEMDDDEALSDSQAHGTQTRKNAPREIVRNREALDLRERERRRLEEQEARRAKLRATLDAHGIMSQDESRLIINEAKQDDQAFVYVNREAGERIKDHQIDGVRFLWNQSILVDASMRQGCLLSHTMGLGKTMQVITFLVAVQECAQSSDPAVRSQIAEDLRLSKTLVICPAGLVDNWLDEFLIWVPEASQLLGPIRKISADMRPEERLQIINAWAEEGGVLIIGYNLFKKLAAEDGDVEKPVLLNTPNIVIADEAHLLKSPKTAVHQVSSRFRTNCRIALTGSPLANNVKEYFSMINWVAPMYLGEYSEFRGIYENPIHTGFWSDSTRAQKRKALTMLRVLSETVAPKVHRRTIQCLRSDLPPKQEFILFVPLGELQCSLYNLYIEGIDAGKTQHLTALENLRLLCNHPRCFREKAAQDRKTRQNFPEDEASAQSLIPENIISTILKLTKTADIDNANLSIKAQLLVMILDEARLAHDKVLVFSQSIPTLDYLSNLLHMQRRRVCRLDGSTTIRKRQEMVKNFNEGDQEVYLISTTAGGVGLNIQGANRVVIYDFGWNPVHDQQAVGRAYRLGQEKPVFVYRFVVVGTFEEHLNNKAVYKMQLAARVVDKKNPISFSKKHLSDLLQVPVPKPAEPLDEFVGRDHILDKLIKFKSNGEAIRWIVSTDTFEEEDPTDKLTAEERRDAEELAKLNRLRLVDPAEYGRRLEEDRAKQLMLRLYNAVDEAMPNDGFGQTVAPVQPVLAAMPQMSRVVVPTYHAPQDAAFQDGRALGFNPPQYPTFNLPQDPTFHQLQDAAFHQPHGPAFHQPRGLAFHHARAPALHPPQAPMVAPTETAPTMRAPLADASLVSPLVATTDAMPVTDANATEIPAPAEPGHVPGPDSSIIPAAEAPAVPQPDEANTTAPVTAVAVEIEDPRDKAQSTCTPAVAPVPVMGTNTYFGERNEAEQEPSIPKPSTPMPSTPKPSHSVMSNGSPVKNLFFPCRDSGRRQFEEMLLDKLKELQEDGVSGVVGDRDCIVKIAEEIENCRKGKEFGFIPDMAQWRMLREFSKNKTFALATVSAHFSPSFLALGQREDFEKRLSALEQSSNGQMQIELASGTRMKDPGNLRNLGRSPGTQGSPRAKEDERVMREAAERRRQRFAQHAATSIPWTKDTVSDGNGTAFGENK</sequence>
<keyword evidence="9" id="KW-0175">Coiled coil</keyword>
<gene>
    <name evidence="13" type="ORF">CDD81_184</name>
</gene>
<keyword evidence="14" id="KW-1185">Reference proteome</keyword>
<dbReference type="PROSITE" id="PS51194">
    <property type="entry name" value="HELICASE_CTER"/>
    <property type="match status" value="1"/>
</dbReference>
<feature type="region of interest" description="Disordered" evidence="10">
    <location>
        <begin position="505"/>
        <end position="665"/>
    </location>
</feature>
<evidence type="ECO:0000256" key="9">
    <source>
        <dbReference type="SAM" id="Coils"/>
    </source>
</evidence>
<feature type="compositionally biased region" description="Basic and acidic residues" evidence="10">
    <location>
        <begin position="554"/>
        <end position="574"/>
    </location>
</feature>
<keyword evidence="7" id="KW-0238">DNA-binding</keyword>
<dbReference type="InterPro" id="IPR027417">
    <property type="entry name" value="P-loop_NTPase"/>
</dbReference>
<feature type="compositionally biased region" description="Basic and acidic residues" evidence="10">
    <location>
        <begin position="169"/>
        <end position="179"/>
    </location>
</feature>
<feature type="compositionally biased region" description="Acidic residues" evidence="10">
    <location>
        <begin position="535"/>
        <end position="551"/>
    </location>
</feature>
<evidence type="ECO:0000259" key="11">
    <source>
        <dbReference type="PROSITE" id="PS51192"/>
    </source>
</evidence>
<evidence type="ECO:0000259" key="12">
    <source>
        <dbReference type="PROSITE" id="PS51194"/>
    </source>
</evidence>
<feature type="compositionally biased region" description="Basic and acidic residues" evidence="10">
    <location>
        <begin position="514"/>
        <end position="530"/>
    </location>
</feature>
<feature type="region of interest" description="Disordered" evidence="10">
    <location>
        <begin position="864"/>
        <end position="889"/>
    </location>
</feature>
<dbReference type="Proteomes" id="UP000226192">
    <property type="component" value="Unassembled WGS sequence"/>
</dbReference>
<dbReference type="InterPro" id="IPR038718">
    <property type="entry name" value="SNF2-like_sf"/>
</dbReference>
<dbReference type="GO" id="GO:0004386">
    <property type="term" value="F:helicase activity"/>
    <property type="evidence" value="ECO:0007669"/>
    <property type="project" value="UniProtKB-KW"/>
</dbReference>
<keyword evidence="4" id="KW-0378">Hydrolase</keyword>
<dbReference type="EMBL" id="NJET01000010">
    <property type="protein sequence ID" value="PHH66121.1"/>
    <property type="molecule type" value="Genomic_DNA"/>
</dbReference>
<dbReference type="SUPFAM" id="SSF52540">
    <property type="entry name" value="P-loop containing nucleoside triphosphate hydrolases"/>
    <property type="match status" value="2"/>
</dbReference>
<dbReference type="GO" id="GO:0016887">
    <property type="term" value="F:ATP hydrolysis activity"/>
    <property type="evidence" value="ECO:0007669"/>
    <property type="project" value="InterPro"/>
</dbReference>
<keyword evidence="8" id="KW-0539">Nucleus</keyword>
<dbReference type="GO" id="GO:0005634">
    <property type="term" value="C:nucleus"/>
    <property type="evidence" value="ECO:0007669"/>
    <property type="project" value="UniProtKB-SubCell"/>
</dbReference>
<evidence type="ECO:0000256" key="6">
    <source>
        <dbReference type="ARBA" id="ARBA00022840"/>
    </source>
</evidence>
<comment type="caution">
    <text evidence="13">The sequence shown here is derived from an EMBL/GenBank/DDBJ whole genome shotgun (WGS) entry which is preliminary data.</text>
</comment>
<dbReference type="Gene3D" id="3.40.50.10810">
    <property type="entry name" value="Tandem AAA-ATPase domain"/>
    <property type="match status" value="1"/>
</dbReference>
<dbReference type="PANTHER" id="PTHR45797">
    <property type="entry name" value="RAD54-LIKE"/>
    <property type="match status" value="1"/>
</dbReference>
<dbReference type="InterPro" id="IPR056026">
    <property type="entry name" value="DUF7607"/>
</dbReference>
<dbReference type="SMART" id="SM00487">
    <property type="entry name" value="DEXDc"/>
    <property type="match status" value="1"/>
</dbReference>
<feature type="domain" description="Helicase ATP-binding" evidence="11">
    <location>
        <begin position="975"/>
        <end position="1166"/>
    </location>
</feature>
<dbReference type="OrthoDB" id="2020972at2759"/>
<dbReference type="CDD" id="cd18793">
    <property type="entry name" value="SF2_C_SNF"/>
    <property type="match status" value="1"/>
</dbReference>
<dbReference type="InterPro" id="IPR049730">
    <property type="entry name" value="SNF2/RAD54-like_C"/>
</dbReference>
<feature type="compositionally biased region" description="Polar residues" evidence="10">
    <location>
        <begin position="150"/>
        <end position="162"/>
    </location>
</feature>
<dbReference type="SMART" id="SM00490">
    <property type="entry name" value="HELICc"/>
    <property type="match status" value="1"/>
</dbReference>
<protein>
    <submittedName>
        <fullName evidence="13">Uncharacterized protein</fullName>
    </submittedName>
</protein>
<keyword evidence="6" id="KW-0067">ATP-binding</keyword>
<organism evidence="13 14">
    <name type="scientific">Ophiocordyceps australis</name>
    <dbReference type="NCBI Taxonomy" id="1399860"/>
    <lineage>
        <taxon>Eukaryota</taxon>
        <taxon>Fungi</taxon>
        <taxon>Dikarya</taxon>
        <taxon>Ascomycota</taxon>
        <taxon>Pezizomycotina</taxon>
        <taxon>Sordariomycetes</taxon>
        <taxon>Hypocreomycetidae</taxon>
        <taxon>Hypocreales</taxon>
        <taxon>Ophiocordycipitaceae</taxon>
        <taxon>Ophiocordyceps</taxon>
    </lineage>
</organism>
<comment type="similarity">
    <text evidence="2">Belongs to the SNF2/RAD54 helicase family.</text>
</comment>
<feature type="region of interest" description="Disordered" evidence="10">
    <location>
        <begin position="119"/>
        <end position="223"/>
    </location>
</feature>
<evidence type="ECO:0000256" key="1">
    <source>
        <dbReference type="ARBA" id="ARBA00004123"/>
    </source>
</evidence>
<feature type="compositionally biased region" description="Polar residues" evidence="10">
    <location>
        <begin position="876"/>
        <end position="885"/>
    </location>
</feature>
<evidence type="ECO:0000256" key="3">
    <source>
        <dbReference type="ARBA" id="ARBA00022741"/>
    </source>
</evidence>
<dbReference type="Pfam" id="PF00271">
    <property type="entry name" value="Helicase_C"/>
    <property type="match status" value="1"/>
</dbReference>
<evidence type="ECO:0000313" key="13">
    <source>
        <dbReference type="EMBL" id="PHH66121.1"/>
    </source>
</evidence>
<keyword evidence="5" id="KW-0347">Helicase</keyword>
<keyword evidence="3" id="KW-0547">Nucleotide-binding</keyword>
<feature type="compositionally biased region" description="Pro residues" evidence="10">
    <location>
        <begin position="1814"/>
        <end position="1825"/>
    </location>
</feature>
<evidence type="ECO:0000256" key="10">
    <source>
        <dbReference type="SAM" id="MobiDB-lite"/>
    </source>
</evidence>
<dbReference type="InterPro" id="IPR044574">
    <property type="entry name" value="ARIP4-like"/>
</dbReference>
<feature type="compositionally biased region" description="Polar residues" evidence="10">
    <location>
        <begin position="210"/>
        <end position="219"/>
    </location>
</feature>